<protein>
    <submittedName>
        <fullName evidence="3">Outer membrane protein, YaiO family</fullName>
    </submittedName>
</protein>
<keyword evidence="4" id="KW-1185">Reference proteome</keyword>
<dbReference type="AlphaFoldDB" id="A0A1H8PRF1"/>
<keyword evidence="1" id="KW-0732">Signal</keyword>
<proteinExistence type="predicted"/>
<dbReference type="Pfam" id="PF14559">
    <property type="entry name" value="TPR_19"/>
    <property type="match status" value="1"/>
</dbReference>
<feature type="signal peptide" evidence="1">
    <location>
        <begin position="1"/>
        <end position="21"/>
    </location>
</feature>
<dbReference type="STRING" id="406100.SAMN04488052_101114"/>
<dbReference type="Proteomes" id="UP000199657">
    <property type="component" value="Unassembled WGS sequence"/>
</dbReference>
<evidence type="ECO:0000259" key="2">
    <source>
        <dbReference type="Pfam" id="PF19413"/>
    </source>
</evidence>
<dbReference type="InterPro" id="IPR011990">
    <property type="entry name" value="TPR-like_helical_dom_sf"/>
</dbReference>
<dbReference type="EMBL" id="FOEG01000001">
    <property type="protein sequence ID" value="SEO44589.1"/>
    <property type="molecule type" value="Genomic_DNA"/>
</dbReference>
<feature type="domain" description="YaiO beta-barrel" evidence="2">
    <location>
        <begin position="162"/>
        <end position="325"/>
    </location>
</feature>
<dbReference type="Gene3D" id="1.25.40.10">
    <property type="entry name" value="Tetratricopeptide repeat domain"/>
    <property type="match status" value="1"/>
</dbReference>
<name>A0A1H8PRF1_9GAMM</name>
<sequence length="384" mass="42101">MVNGWPTGGALTAALAGAVLACSITATVAGTTLEELDAALEAAPDDQELRFDRARQRAWAGDYDGALADYDRLLADAPHEPDYLLGRAQVLLWSGAADEALPLLARAREAAPDYEAVWRVELQARAAADETDEAFLDAARDRFPDADWLPEPPRRAWEVEGSVRHDYLTRGADDWQEIRGDWLSYRRGGLTWSGHARQAWRFDDSDQELGLAVSRPLGPAWSGRVEGTVSPADGFLPDRSLGVSAGRPLPLGFGIDVGLRRSMYPAIDVDAGRVTTERYFGPWRAAYSAVLTRLQGGSSQLSHAASLTRYYQERSHAGVTLSAGTEDEYDAATGDVEPFTVRGAVVEGRHWFAPAWAVSWEAGYHEVDDAYERWGVRLGLRHSF</sequence>
<gene>
    <name evidence="3" type="ORF">SAMN04488052_101114</name>
</gene>
<dbReference type="Pfam" id="PF19413">
    <property type="entry name" value="YaiO"/>
    <property type="match status" value="1"/>
</dbReference>
<dbReference type="SUPFAM" id="SSF48452">
    <property type="entry name" value="TPR-like"/>
    <property type="match status" value="1"/>
</dbReference>
<feature type="chain" id="PRO_5011446037" evidence="1">
    <location>
        <begin position="22"/>
        <end position="384"/>
    </location>
</feature>
<organism evidence="3 4">
    <name type="scientific">Aquisalimonas asiatica</name>
    <dbReference type="NCBI Taxonomy" id="406100"/>
    <lineage>
        <taxon>Bacteria</taxon>
        <taxon>Pseudomonadati</taxon>
        <taxon>Pseudomonadota</taxon>
        <taxon>Gammaproteobacteria</taxon>
        <taxon>Chromatiales</taxon>
        <taxon>Ectothiorhodospiraceae</taxon>
        <taxon>Aquisalimonas</taxon>
    </lineage>
</organism>
<dbReference type="InterPro" id="IPR030887">
    <property type="entry name" value="Beta-barrel_YaiO"/>
</dbReference>
<evidence type="ECO:0000313" key="4">
    <source>
        <dbReference type="Proteomes" id="UP000199657"/>
    </source>
</evidence>
<dbReference type="NCBIfam" id="TIGR04390">
    <property type="entry name" value="OMP_YaiO_dom"/>
    <property type="match status" value="1"/>
</dbReference>
<accession>A0A1H8PRF1</accession>
<reference evidence="3 4" key="1">
    <citation type="submission" date="2016-10" db="EMBL/GenBank/DDBJ databases">
        <authorList>
            <person name="de Groot N.N."/>
        </authorList>
    </citation>
    <scope>NUCLEOTIDE SEQUENCE [LARGE SCALE GENOMIC DNA]</scope>
    <source>
        <strain evidence="3 4">CGMCC 1.6291</strain>
    </source>
</reference>
<dbReference type="RefSeq" id="WP_091639018.1">
    <property type="nucleotide sequence ID" value="NZ_FOEG01000001.1"/>
</dbReference>
<evidence type="ECO:0000313" key="3">
    <source>
        <dbReference type="EMBL" id="SEO44589.1"/>
    </source>
</evidence>
<evidence type="ECO:0000256" key="1">
    <source>
        <dbReference type="SAM" id="SignalP"/>
    </source>
</evidence>